<evidence type="ECO:0000259" key="1">
    <source>
        <dbReference type="PROSITE" id="PS50206"/>
    </source>
</evidence>
<dbReference type="SUPFAM" id="SSF52821">
    <property type="entry name" value="Rhodanese/Cell cycle control phosphatase"/>
    <property type="match status" value="1"/>
</dbReference>
<keyword evidence="4" id="KW-1185">Reference proteome</keyword>
<dbReference type="AlphaFoldDB" id="A0A346PJB9"/>
<dbReference type="InterPro" id="IPR001763">
    <property type="entry name" value="Rhodanese-like_dom"/>
</dbReference>
<dbReference type="KEGG" id="nan:AArc1_3313"/>
<evidence type="ECO:0000313" key="3">
    <source>
        <dbReference type="EMBL" id="AXR83387.1"/>
    </source>
</evidence>
<dbReference type="PROSITE" id="PS50206">
    <property type="entry name" value="RHODANESE_3"/>
    <property type="match status" value="1"/>
</dbReference>
<sequence>MYSCEVLGCMSKINPPELEERLEDGTSPYVLDIRPRKDYQRMHINGSHNVPVYHDLRSGDESEFRKALSQIPQDNPVVTVCKAGIVARKATTLLENEGYEATTLAGGIRRWNGYQNNSLGYRLRATLAGLLP</sequence>
<dbReference type="PANTHER" id="PTHR43031:SF16">
    <property type="entry name" value="OXIDOREDUCTASE"/>
    <property type="match status" value="1"/>
</dbReference>
<name>A0A346PJB9_9EURY</name>
<accession>A0A346PJB9</accession>
<dbReference type="InterPro" id="IPR036873">
    <property type="entry name" value="Rhodanese-like_dom_sf"/>
</dbReference>
<keyword evidence="3" id="KW-0378">Hydrolase</keyword>
<feature type="domain" description="Rhodanese" evidence="1">
    <location>
        <begin position="24"/>
        <end position="118"/>
    </location>
</feature>
<evidence type="ECO:0000313" key="5">
    <source>
        <dbReference type="Proteomes" id="UP000258707"/>
    </source>
</evidence>
<dbReference type="EMBL" id="CP024047">
    <property type="protein sequence ID" value="AXR79614.1"/>
    <property type="molecule type" value="Genomic_DNA"/>
</dbReference>
<proteinExistence type="predicted"/>
<dbReference type="Proteomes" id="UP000258707">
    <property type="component" value="Chromosome"/>
</dbReference>
<dbReference type="Proteomes" id="UP000258613">
    <property type="component" value="Chromosome"/>
</dbReference>
<dbReference type="InterPro" id="IPR050229">
    <property type="entry name" value="GlpE_sulfurtransferase"/>
</dbReference>
<dbReference type="EMBL" id="CP027033">
    <property type="protein sequence ID" value="AXR83387.1"/>
    <property type="molecule type" value="Genomic_DNA"/>
</dbReference>
<dbReference type="CDD" id="cd00158">
    <property type="entry name" value="RHOD"/>
    <property type="match status" value="1"/>
</dbReference>
<organism evidence="2 5">
    <name type="scientific">Natrarchaeobaculum sulfurireducens</name>
    <dbReference type="NCBI Taxonomy" id="2044521"/>
    <lineage>
        <taxon>Archaea</taxon>
        <taxon>Methanobacteriati</taxon>
        <taxon>Methanobacteriota</taxon>
        <taxon>Stenosarchaea group</taxon>
        <taxon>Halobacteria</taxon>
        <taxon>Halobacteriales</taxon>
        <taxon>Natrialbaceae</taxon>
        <taxon>Natrarchaeobaculum</taxon>
    </lineage>
</organism>
<keyword evidence="2" id="KW-0808">Transferase</keyword>
<protein>
    <submittedName>
        <fullName evidence="2">Rhodanese-related sulfurtransferase</fullName>
    </submittedName>
    <submittedName>
        <fullName evidence="3">Zn-dependent hydroxyacylglutathione hydrolase</fullName>
    </submittedName>
</protein>
<dbReference type="Pfam" id="PF00581">
    <property type="entry name" value="Rhodanese"/>
    <property type="match status" value="1"/>
</dbReference>
<dbReference type="SMART" id="SM00450">
    <property type="entry name" value="RHOD"/>
    <property type="match status" value="1"/>
</dbReference>
<evidence type="ECO:0000313" key="2">
    <source>
        <dbReference type="EMBL" id="AXR79614.1"/>
    </source>
</evidence>
<evidence type="ECO:0000313" key="4">
    <source>
        <dbReference type="Proteomes" id="UP000258613"/>
    </source>
</evidence>
<reference evidence="2" key="3">
    <citation type="journal article" date="2019" name="Int. J. Syst. Evol. Microbiol.">
        <title>Natronolimnobius sulfurireducens sp. nov. and Halalkaliarchaeum desulfuricum gen. nov., sp. nov., the first sulfur-respiring alkaliphilic haloarchaea from hypersaline alkaline lakes.</title>
        <authorList>
            <person name="Sorokin D.Y."/>
            <person name="Yakimov M."/>
            <person name="Messina E."/>
            <person name="Merkel A.Y."/>
            <person name="Bale N.J."/>
            <person name="Sinninghe Damste J.S."/>
        </authorList>
    </citation>
    <scope>NUCLEOTIDE SEQUENCE</scope>
    <source>
        <strain evidence="3">AArc-Mg</strain>
        <strain evidence="2">AArc1</strain>
    </source>
</reference>
<reference evidence="4" key="2">
    <citation type="submission" date="2018-02" db="EMBL/GenBank/DDBJ databases">
        <title>Phenotypic and genomic properties of facultatively anaerobic sulfur-reducing natronoarchaea from hypersaline soda lakes.</title>
        <authorList>
            <person name="Sorokin D.Y."/>
            <person name="Kublanov I.V."/>
            <person name="Roman P."/>
            <person name="Sinninghe Damste J.S."/>
            <person name="Golyshin P.N."/>
            <person name="Rojo D."/>
            <person name="Ciordia S."/>
            <person name="Mena M.D.C."/>
            <person name="Ferrer M."/>
            <person name="Messina E."/>
            <person name="Smedile F."/>
            <person name="La Spada G."/>
            <person name="La Cono V."/>
            <person name="Yakimov M.M."/>
        </authorList>
    </citation>
    <scope>NUCLEOTIDE SEQUENCE [LARGE SCALE GENOMIC DNA]</scope>
    <source>
        <strain evidence="4">AArc-Mg</strain>
    </source>
</reference>
<accession>A0A346PV42</accession>
<dbReference type="KEGG" id="nag:AArcMg_3407"/>
<dbReference type="PANTHER" id="PTHR43031">
    <property type="entry name" value="FAD-DEPENDENT OXIDOREDUCTASE"/>
    <property type="match status" value="1"/>
</dbReference>
<dbReference type="GO" id="GO:0016787">
    <property type="term" value="F:hydrolase activity"/>
    <property type="evidence" value="ECO:0007669"/>
    <property type="project" value="UniProtKB-KW"/>
</dbReference>
<dbReference type="GO" id="GO:0016740">
    <property type="term" value="F:transferase activity"/>
    <property type="evidence" value="ECO:0007669"/>
    <property type="project" value="UniProtKB-KW"/>
</dbReference>
<dbReference type="Gene3D" id="3.40.250.10">
    <property type="entry name" value="Rhodanese-like domain"/>
    <property type="match status" value="1"/>
</dbReference>
<reference evidence="5" key="1">
    <citation type="submission" date="2017-10" db="EMBL/GenBank/DDBJ databases">
        <title>Phenotypic and genomic properties of facultatively anaerobic sulfur-reducing natronoarchaea from hypersaline soda lakes.</title>
        <authorList>
            <person name="Sorokin D.Y."/>
            <person name="Kublanov I.V."/>
            <person name="Roman P."/>
            <person name="Sinninghe Damste J.S."/>
            <person name="Golyshin P.N."/>
            <person name="Rojo D."/>
            <person name="Ciordia S."/>
            <person name="Mena Md.C."/>
            <person name="Ferrer M."/>
            <person name="Messina E."/>
            <person name="Smedile F."/>
            <person name="La Spada G."/>
            <person name="La Cono V."/>
            <person name="Yakimov M.M."/>
        </authorList>
    </citation>
    <scope>NUCLEOTIDE SEQUENCE [LARGE SCALE GENOMIC DNA]</scope>
    <source>
        <strain evidence="5">AArc1</strain>
    </source>
</reference>
<gene>
    <name evidence="2" type="ORF">AArc1_3313</name>
    <name evidence="3" type="ORF">AArcMg_3407</name>
</gene>